<dbReference type="Proteomes" id="UP000346198">
    <property type="component" value="Unassembled WGS sequence"/>
</dbReference>
<keyword evidence="1" id="KW-0732">Signal</keyword>
<gene>
    <name evidence="2" type="ORF">SCARR_01650</name>
</gene>
<organism evidence="2 3">
    <name type="scientific">Pontiella sulfatireligans</name>
    <dbReference type="NCBI Taxonomy" id="2750658"/>
    <lineage>
        <taxon>Bacteria</taxon>
        <taxon>Pseudomonadati</taxon>
        <taxon>Kiritimatiellota</taxon>
        <taxon>Kiritimatiellia</taxon>
        <taxon>Kiritimatiellales</taxon>
        <taxon>Pontiellaceae</taxon>
        <taxon>Pontiella</taxon>
    </lineage>
</organism>
<evidence type="ECO:0000313" key="3">
    <source>
        <dbReference type="Proteomes" id="UP000346198"/>
    </source>
</evidence>
<evidence type="ECO:0000313" key="2">
    <source>
        <dbReference type="EMBL" id="VGO19591.1"/>
    </source>
</evidence>
<dbReference type="EMBL" id="CAAHFH010000001">
    <property type="protein sequence ID" value="VGO19591.1"/>
    <property type="molecule type" value="Genomic_DNA"/>
</dbReference>
<keyword evidence="3" id="KW-1185">Reference proteome</keyword>
<feature type="chain" id="PRO_5025597727" evidence="1">
    <location>
        <begin position="24"/>
        <end position="238"/>
    </location>
</feature>
<sequence length="238" mass="24968">MKQKQMHLLALLIPLLIGAAAQAGSITNYYDDFEGTVNGANLNGRTVPEGTLTANWFSKRSIQTTGSAAKIVDGSAAPSNASLKFTPEAGKVYTLSADLNNISTANFDTIWLGFRDTNNGKAAFSTRTATAARVFRKADGNYTIQTEGSAGIVTASGAGTMKVVLDTTKPEWTITTYWNGEIASDTNTCTKNPTISHAGFGFSEGGGAGEPRQFNSTVDNFSLTVIPKPATVGLVTAP</sequence>
<proteinExistence type="predicted"/>
<name>A0A6C2UJK1_9BACT</name>
<evidence type="ECO:0000256" key="1">
    <source>
        <dbReference type="SAM" id="SignalP"/>
    </source>
</evidence>
<dbReference type="AlphaFoldDB" id="A0A6C2UJK1"/>
<reference evidence="2 3" key="1">
    <citation type="submission" date="2019-04" db="EMBL/GenBank/DDBJ databases">
        <authorList>
            <person name="Van Vliet M D."/>
        </authorList>
    </citation>
    <scope>NUCLEOTIDE SEQUENCE [LARGE SCALE GENOMIC DNA]</scope>
    <source>
        <strain evidence="2 3">F21</strain>
    </source>
</reference>
<feature type="signal peptide" evidence="1">
    <location>
        <begin position="1"/>
        <end position="23"/>
    </location>
</feature>
<accession>A0A6C2UJK1</accession>
<protein>
    <submittedName>
        <fullName evidence="2">Uncharacterized protein</fullName>
    </submittedName>
</protein>